<reference evidence="1" key="1">
    <citation type="submission" date="2009-10" db="EMBL/GenBank/DDBJ databases">
        <authorList>
            <person name="Weinstock G."/>
            <person name="Sodergren E."/>
            <person name="Clifton S."/>
            <person name="Fulton L."/>
            <person name="Fulton B."/>
            <person name="Courtney L."/>
            <person name="Fronick C."/>
            <person name="Harrison M."/>
            <person name="Strong C."/>
            <person name="Farmer C."/>
            <person name="Delahaunty K."/>
            <person name="Markovic C."/>
            <person name="Hall O."/>
            <person name="Minx P."/>
            <person name="Tomlinson C."/>
            <person name="Mitreva M."/>
            <person name="Nelson J."/>
            <person name="Hou S."/>
            <person name="Wollam A."/>
            <person name="Pepin K.H."/>
            <person name="Johnson M."/>
            <person name="Bhonagiri V."/>
            <person name="Nash W.E."/>
            <person name="Warren W."/>
            <person name="Chinwalla A."/>
            <person name="Mardis E.R."/>
            <person name="Wilson R.K."/>
        </authorList>
    </citation>
    <scope>NUCLEOTIDE SEQUENCE [LARGE SCALE GENOMIC DNA]</scope>
    <source>
        <strain evidence="1">ATCC 700122</strain>
    </source>
</reference>
<dbReference type="OrthoDB" id="3183565at2"/>
<protein>
    <recommendedName>
        <fullName evidence="3">DUF1490 domain-containing protein</fullName>
    </recommendedName>
</protein>
<evidence type="ECO:0000313" key="2">
    <source>
        <dbReference type="Proteomes" id="UP000006001"/>
    </source>
</evidence>
<dbReference type="HOGENOM" id="CLU_151795_1_1_11"/>
<sequence length="77" mass="8279">MFGKKEWGFIGCGFLIGTLGLKALKSEPARKCYVQGVAAGLRAKQSYEDIVEQAKAEVDDIVSEANFINAAPEAEAE</sequence>
<dbReference type="GeneID" id="85008079"/>
<keyword evidence="2" id="KW-1185">Reference proteome</keyword>
<dbReference type="Pfam" id="PF19605">
    <property type="entry name" value="DUF6110"/>
    <property type="match status" value="1"/>
</dbReference>
<dbReference type="AlphaFoldDB" id="D0WJ50"/>
<dbReference type="EMBL" id="ACUX02000019">
    <property type="protein sequence ID" value="EEZ60398.1"/>
    <property type="molecule type" value="Genomic_DNA"/>
</dbReference>
<evidence type="ECO:0000313" key="1">
    <source>
        <dbReference type="EMBL" id="EEZ60398.1"/>
    </source>
</evidence>
<dbReference type="Proteomes" id="UP000006001">
    <property type="component" value="Unassembled WGS sequence"/>
</dbReference>
<dbReference type="InterPro" id="IPR046092">
    <property type="entry name" value="DUF6110"/>
</dbReference>
<comment type="caution">
    <text evidence="1">The sequence shown here is derived from an EMBL/GenBank/DDBJ whole genome shotgun (WGS) entry which is preliminary data.</text>
</comment>
<gene>
    <name evidence="1" type="ORF">HMPREF0762_01875</name>
</gene>
<organism evidence="1 2">
    <name type="scientific">Slackia exigua (strain ATCC 700122 / DSM 15923 / CIP 105133 / JCM 11022 / KCTC 5966 / S-7)</name>
    <dbReference type="NCBI Taxonomy" id="649764"/>
    <lineage>
        <taxon>Bacteria</taxon>
        <taxon>Bacillati</taxon>
        <taxon>Actinomycetota</taxon>
        <taxon>Coriobacteriia</taxon>
        <taxon>Eggerthellales</taxon>
        <taxon>Eggerthellaceae</taxon>
        <taxon>Slackia</taxon>
    </lineage>
</organism>
<accession>D0WJ50</accession>
<name>D0WJ50_SLAES</name>
<dbReference type="RefSeq" id="WP_006363156.1">
    <property type="nucleotide sequence ID" value="NZ_GG700631.1"/>
</dbReference>
<dbReference type="STRING" id="649764.HMPREF0762_01875"/>
<evidence type="ECO:0008006" key="3">
    <source>
        <dbReference type="Google" id="ProtNLM"/>
    </source>
</evidence>
<proteinExistence type="predicted"/>
<dbReference type="eggNOG" id="ENOG5033BV6">
    <property type="taxonomic scope" value="Bacteria"/>
</dbReference>